<sequence length="1558" mass="166247">MDRRIAGDGELGSERVLEVWGAGEHNLRGVDVAFGPGLTAVVGVSGSGKSSLAFDVVYAEARRRFVESLALGGNAKRVPAAQVRRIDGLGPAVAVAQNVLNRNPASTVATSVGLHPFLRILYSRFAEVECPRCHVPVRALPAEERLTTALDLLASNDTLDVDVAIVRGLVGSHARLLAGMRGQFTVDGRPWSKALHLDPALPHDIVVRVATLRSDQSAAEVRSTLERADALGRPEVLLGGTPVLRAPICPQCGAWVRPLAPSAFRGDNDTSSHRIAGTTFQELIGRSVTEVLEFVQRLPPASRRIQDELLRRLRPLQELGLGYLALDRSMPTLSRGEAQRTRLAVVLSGRLEDLLHVLDEPTIGLHHSDLSRLLDAIVALPGPVLMVEHDPLAVAMADDVVEIGPGGGDGGGRLVFQGPPADLWKANTASGISFSTGVRRDRPRRPLSDDRIRVTGASLRNLRSVDCEVPLGSLTVITGPSGAGKTTLSHEVLLASLREREPVGCTTFDAPVMRARAVDQAPLGNNPRSNPATYTKVLDRIRDVFASETGRPASDFTFNRTEGACPDCEGMGSVAIGMSYLAPIWVPCEACDGERFRPEVLEATWAGRSIAEVMALSVDEASTVFVDHPPVIRILQSLQEVGLGYLSLGQPSPSLSGGEAQRVRLAREVAKARSGDLVLLDEPTTGLHPGDLDRLLAVLDRLTDNGCTVVVVEHQPDVIAAADWQIDLGPGGGPDGGRLQHCGPPLAEKRPRTRPRAKPRTNRRSSDAVRVRGARAHNLQGVDVDFAKGRFTVVTGVSGSGKSSLVHDVVESEATRRLLECLSVYERQSVREGPEAPVDSLTGLGPTISIDPSGREFGARGPGFYLWDADRVTVGRSTDLDRLIAVILARAGVRPCLACGNDAVRRTSPKPEVAWVCGDCGTGAVPIEPRHLMGSPVSTCPQCLGLGVEHEFDFAKLIVDPDVPVFDGVFGGPLAWFGTTRGEEPPIRSLAERHGFDVDHTPWKALSDEAQHAVLYGDAHWRGLNAWAVNDVGGENSTVFPCRECGGQRLRTPYLAIRFEGLGRDELFSTPLANLEDLLASMEEPGDRQAAEAWTTVLRRLGFLRAIGLGYLDLNRTTWTLSAGEAQRIKLASVLGDGLVGMTVLLDEPSRGLHPSDVTALARTLTELRAAGNTVIAVEHDPIVIRAADDVIEIGPGPGRSGGRVVSLDSPQSVTRAVLDGRTPPTYRDHRREPTGWMQVNGARENNLDGLDVRVPLGVLVGVCGVSGSGKSSLVVDTIALGLTRPKTNIPGSGVVRVRPGEYDDLSGAPGRTIVADQSRAEIASPGMFLGLIGAVRKELALSEAAVEQGITLKDLTYRCDACKGKGMWQQDMSFLPSVCQTCDACGGSGYRREIATLLQRGRSLADIETLTIAELVDEWGDLDAVRRVGGAAVELGLGYLVVRQPGWSLSGGEAQRLKLAKELARPTKAAALYVLDEPTVGLQATDVAVLVRALETLVAAGNSVLVVEHDPAFLAACDWLIELGPGAGPNGGRIVFEGVPDALVDTTTAPYLLEVLR</sequence>
<dbReference type="Gene3D" id="1.10.8.280">
    <property type="entry name" value="ABC transporter ATPase domain-like"/>
    <property type="match status" value="1"/>
</dbReference>
<keyword evidence="17" id="KW-1185">Reference proteome</keyword>
<comment type="caution">
    <text evidence="16">The sequence shown here is derived from an EMBL/GenBank/DDBJ whole genome shotgun (WGS) entry which is preliminary data.</text>
</comment>
<dbReference type="InterPro" id="IPR027417">
    <property type="entry name" value="P-loop_NTPase"/>
</dbReference>
<evidence type="ECO:0000256" key="7">
    <source>
        <dbReference type="ARBA" id="ARBA00022840"/>
    </source>
</evidence>
<evidence type="ECO:0000256" key="4">
    <source>
        <dbReference type="ARBA" id="ARBA00022741"/>
    </source>
</evidence>
<keyword evidence="6" id="KW-0228">DNA excision</keyword>
<dbReference type="Proteomes" id="UP000295447">
    <property type="component" value="Unassembled WGS sequence"/>
</dbReference>
<evidence type="ECO:0000256" key="11">
    <source>
        <dbReference type="ARBA" id="ARBA00038000"/>
    </source>
</evidence>
<reference evidence="16 17" key="1">
    <citation type="submission" date="2019-03" db="EMBL/GenBank/DDBJ databases">
        <title>Genomic Encyclopedia of Type Strains, Phase III (KMG-III): the genomes of soil and plant-associated and newly described type strains.</title>
        <authorList>
            <person name="Whitman W."/>
        </authorList>
    </citation>
    <scope>NUCLEOTIDE SEQUENCE [LARGE SCALE GENOMIC DNA]</scope>
    <source>
        <strain evidence="16 17">VKM Ac-2570</strain>
    </source>
</reference>
<dbReference type="PANTHER" id="PTHR43152">
    <property type="entry name" value="UVRABC SYSTEM PROTEIN A"/>
    <property type="match status" value="1"/>
</dbReference>
<keyword evidence="7" id="KW-0067">ATP-binding</keyword>
<organism evidence="16 17">
    <name type="scientific">Kribbella kalugense</name>
    <dbReference type="NCBI Taxonomy" id="2512221"/>
    <lineage>
        <taxon>Bacteria</taxon>
        <taxon>Bacillati</taxon>
        <taxon>Actinomycetota</taxon>
        <taxon>Actinomycetes</taxon>
        <taxon>Propionibacteriales</taxon>
        <taxon>Kribbellaceae</taxon>
        <taxon>Kribbella</taxon>
    </lineage>
</organism>
<dbReference type="PROSITE" id="PS50893">
    <property type="entry name" value="ABC_TRANSPORTER_2"/>
    <property type="match status" value="3"/>
</dbReference>
<dbReference type="PANTHER" id="PTHR43152:SF3">
    <property type="entry name" value="UVRABC SYSTEM PROTEIN A"/>
    <property type="match status" value="1"/>
</dbReference>
<comment type="similarity">
    <text evidence="11">Belongs to the ABC transporter superfamily. UvrA family.</text>
</comment>
<evidence type="ECO:0000256" key="1">
    <source>
        <dbReference type="ARBA" id="ARBA00004496"/>
    </source>
</evidence>
<comment type="subcellular location">
    <subcellularLocation>
        <location evidence="1">Cytoplasm</location>
    </subcellularLocation>
</comment>
<feature type="domain" description="ABC transporter" evidence="15">
    <location>
        <begin position="1230"/>
        <end position="1557"/>
    </location>
</feature>
<feature type="domain" description="ABC transporter" evidence="15">
    <location>
        <begin position="763"/>
        <end position="1221"/>
    </location>
</feature>
<protein>
    <recommendedName>
        <fullName evidence="12">UvrABC system protein A</fullName>
    </recommendedName>
    <alternativeName>
        <fullName evidence="13">Excinuclease ABC subunit A</fullName>
    </alternativeName>
</protein>
<dbReference type="SMART" id="SM00382">
    <property type="entry name" value="AAA"/>
    <property type="match status" value="4"/>
</dbReference>
<evidence type="ECO:0000256" key="12">
    <source>
        <dbReference type="ARBA" id="ARBA00039316"/>
    </source>
</evidence>
<keyword evidence="9" id="KW-0238">DNA-binding</keyword>
<dbReference type="GO" id="GO:0005524">
    <property type="term" value="F:ATP binding"/>
    <property type="evidence" value="ECO:0007669"/>
    <property type="project" value="UniProtKB-KW"/>
</dbReference>
<evidence type="ECO:0000256" key="10">
    <source>
        <dbReference type="ARBA" id="ARBA00023204"/>
    </source>
</evidence>
<evidence type="ECO:0000259" key="15">
    <source>
        <dbReference type="PROSITE" id="PS50893"/>
    </source>
</evidence>
<evidence type="ECO:0000256" key="13">
    <source>
        <dbReference type="ARBA" id="ARBA00042156"/>
    </source>
</evidence>
<dbReference type="OrthoDB" id="9809851at2"/>
<keyword evidence="3" id="KW-0677">Repeat</keyword>
<dbReference type="InterPro" id="IPR003593">
    <property type="entry name" value="AAA+_ATPase"/>
</dbReference>
<dbReference type="PROSITE" id="PS00211">
    <property type="entry name" value="ABC_TRANSPORTER_1"/>
    <property type="match status" value="3"/>
</dbReference>
<dbReference type="Gene3D" id="1.20.1580.10">
    <property type="entry name" value="ABC transporter ATPase like domain"/>
    <property type="match status" value="2"/>
</dbReference>
<feature type="domain" description="ABC transporter" evidence="15">
    <location>
        <begin position="447"/>
        <end position="755"/>
    </location>
</feature>
<evidence type="ECO:0000256" key="14">
    <source>
        <dbReference type="SAM" id="MobiDB-lite"/>
    </source>
</evidence>
<keyword evidence="4" id="KW-0547">Nucleotide-binding</keyword>
<feature type="region of interest" description="Disordered" evidence="14">
    <location>
        <begin position="731"/>
        <end position="771"/>
    </location>
</feature>
<evidence type="ECO:0000256" key="2">
    <source>
        <dbReference type="ARBA" id="ARBA00022490"/>
    </source>
</evidence>
<dbReference type="GO" id="GO:0004518">
    <property type="term" value="F:nuclease activity"/>
    <property type="evidence" value="ECO:0007669"/>
    <property type="project" value="UniProtKB-KW"/>
</dbReference>
<evidence type="ECO:0000313" key="17">
    <source>
        <dbReference type="Proteomes" id="UP000295447"/>
    </source>
</evidence>
<evidence type="ECO:0000256" key="5">
    <source>
        <dbReference type="ARBA" id="ARBA00022763"/>
    </source>
</evidence>
<evidence type="ECO:0000256" key="6">
    <source>
        <dbReference type="ARBA" id="ARBA00022769"/>
    </source>
</evidence>
<dbReference type="EMBL" id="SODF01000002">
    <property type="protein sequence ID" value="TDW18974.1"/>
    <property type="molecule type" value="Genomic_DNA"/>
</dbReference>
<keyword evidence="2" id="KW-0963">Cytoplasm</keyword>
<dbReference type="InterPro" id="IPR003439">
    <property type="entry name" value="ABC_transporter-like_ATP-bd"/>
</dbReference>
<accession>A0A4V3G7H6</accession>
<evidence type="ECO:0000256" key="3">
    <source>
        <dbReference type="ARBA" id="ARBA00022737"/>
    </source>
</evidence>
<dbReference type="RefSeq" id="WP_134121888.1">
    <property type="nucleotide sequence ID" value="NZ_SODF01000002.1"/>
</dbReference>
<keyword evidence="8" id="KW-0267">Excision nuclease</keyword>
<proteinExistence type="inferred from homology"/>
<dbReference type="InterPro" id="IPR017871">
    <property type="entry name" value="ABC_transporter-like_CS"/>
</dbReference>
<feature type="compositionally biased region" description="Basic residues" evidence="14">
    <location>
        <begin position="751"/>
        <end position="763"/>
    </location>
</feature>
<dbReference type="GO" id="GO:0016887">
    <property type="term" value="F:ATP hydrolysis activity"/>
    <property type="evidence" value="ECO:0007669"/>
    <property type="project" value="InterPro"/>
</dbReference>
<keyword evidence="5" id="KW-0227">DNA damage</keyword>
<gene>
    <name evidence="16" type="ORF">EV650_5577</name>
</gene>
<dbReference type="GO" id="GO:0005737">
    <property type="term" value="C:cytoplasm"/>
    <property type="evidence" value="ECO:0007669"/>
    <property type="project" value="UniProtKB-SubCell"/>
</dbReference>
<dbReference type="SUPFAM" id="SSF52540">
    <property type="entry name" value="P-loop containing nucleoside triphosphate hydrolases"/>
    <property type="match status" value="4"/>
</dbReference>
<dbReference type="Gene3D" id="3.40.50.300">
    <property type="entry name" value="P-loop containing nucleotide triphosphate hydrolases"/>
    <property type="match status" value="6"/>
</dbReference>
<evidence type="ECO:0000256" key="9">
    <source>
        <dbReference type="ARBA" id="ARBA00023125"/>
    </source>
</evidence>
<name>A0A4V3G7H6_9ACTN</name>
<keyword evidence="10" id="KW-0234">DNA repair</keyword>
<dbReference type="GO" id="GO:0003677">
    <property type="term" value="F:DNA binding"/>
    <property type="evidence" value="ECO:0007669"/>
    <property type="project" value="UniProtKB-KW"/>
</dbReference>
<evidence type="ECO:0000313" key="16">
    <source>
        <dbReference type="EMBL" id="TDW18974.1"/>
    </source>
</evidence>
<dbReference type="GO" id="GO:0006281">
    <property type="term" value="P:DNA repair"/>
    <property type="evidence" value="ECO:0007669"/>
    <property type="project" value="UniProtKB-KW"/>
</dbReference>
<evidence type="ECO:0000256" key="8">
    <source>
        <dbReference type="ARBA" id="ARBA00022881"/>
    </source>
</evidence>